<dbReference type="VEuPathDB" id="FungiDB:MAPG_06879"/>
<reference evidence="6" key="3">
    <citation type="submission" date="2011-03" db="EMBL/GenBank/DDBJ databases">
        <title>Annotation of Magnaporthe poae ATCC 64411.</title>
        <authorList>
            <person name="Ma L.-J."/>
            <person name="Dead R."/>
            <person name="Young S.K."/>
            <person name="Zeng Q."/>
            <person name="Gargeya S."/>
            <person name="Fitzgerald M."/>
            <person name="Haas B."/>
            <person name="Abouelleil A."/>
            <person name="Alvarado L."/>
            <person name="Arachchi H.M."/>
            <person name="Berlin A."/>
            <person name="Brown A."/>
            <person name="Chapman S.B."/>
            <person name="Chen Z."/>
            <person name="Dunbar C."/>
            <person name="Freedman E."/>
            <person name="Gearin G."/>
            <person name="Gellesch M."/>
            <person name="Goldberg J."/>
            <person name="Griggs A."/>
            <person name="Gujja S."/>
            <person name="Heiman D."/>
            <person name="Howarth C."/>
            <person name="Larson L."/>
            <person name="Lui A."/>
            <person name="MacDonald P.J.P."/>
            <person name="Mehta T."/>
            <person name="Montmayeur A."/>
            <person name="Murphy C."/>
            <person name="Neiman D."/>
            <person name="Pearson M."/>
            <person name="Priest M."/>
            <person name="Roberts A."/>
            <person name="Saif S."/>
            <person name="Shea T."/>
            <person name="Shenoy N."/>
            <person name="Sisk P."/>
            <person name="Stolte C."/>
            <person name="Sykes S."/>
            <person name="Yandava C."/>
            <person name="Wortman J."/>
            <person name="Nusbaum C."/>
            <person name="Birren B."/>
        </authorList>
    </citation>
    <scope>NUCLEOTIDE SEQUENCE</scope>
    <source>
        <strain evidence="6">ATCC 64411</strain>
    </source>
</reference>
<evidence type="ECO:0000313" key="6">
    <source>
        <dbReference type="EMBL" id="KLU87889.1"/>
    </source>
</evidence>
<dbReference type="PANTHER" id="PTHR43859:SF4">
    <property type="entry name" value="BUTANOATE--COA LIGASE AAE1-RELATED"/>
    <property type="match status" value="1"/>
</dbReference>
<dbReference type="Gene3D" id="3.30.300.30">
    <property type="match status" value="1"/>
</dbReference>
<dbReference type="GO" id="GO:0006631">
    <property type="term" value="P:fatty acid metabolic process"/>
    <property type="evidence" value="ECO:0007669"/>
    <property type="project" value="UniProtKB-KW"/>
</dbReference>
<protein>
    <recommendedName>
        <fullName evidence="5">AMP-binding enzyme C-terminal domain-containing protein</fullName>
    </recommendedName>
</protein>
<keyword evidence="2" id="KW-0436">Ligase</keyword>
<keyword evidence="8" id="KW-1185">Reference proteome</keyword>
<dbReference type="EMBL" id="GL876970">
    <property type="protein sequence ID" value="KLU87889.1"/>
    <property type="molecule type" value="Genomic_DNA"/>
</dbReference>
<dbReference type="STRING" id="644358.A0A0C4E387"/>
<dbReference type="EnsemblFungi" id="MAPG_06879T0">
    <property type="protein sequence ID" value="MAPG_06879T0"/>
    <property type="gene ID" value="MAPG_06879"/>
</dbReference>
<reference evidence="7" key="4">
    <citation type="journal article" date="2015" name="G3 (Bethesda)">
        <title>Genome sequences of three phytopathogenic species of the Magnaporthaceae family of fungi.</title>
        <authorList>
            <person name="Okagaki L.H."/>
            <person name="Nunes C.C."/>
            <person name="Sailsbery J."/>
            <person name="Clay B."/>
            <person name="Brown D."/>
            <person name="John T."/>
            <person name="Oh Y."/>
            <person name="Young N."/>
            <person name="Fitzgerald M."/>
            <person name="Haas B.J."/>
            <person name="Zeng Q."/>
            <person name="Young S."/>
            <person name="Adiconis X."/>
            <person name="Fan L."/>
            <person name="Levin J.Z."/>
            <person name="Mitchell T.K."/>
            <person name="Okubara P.A."/>
            <person name="Farman M.L."/>
            <person name="Kohn L.M."/>
            <person name="Birren B."/>
            <person name="Ma L.-J."/>
            <person name="Dean R.A."/>
        </authorList>
    </citation>
    <scope>NUCLEOTIDE SEQUENCE</scope>
    <source>
        <strain evidence="7">ATCC 64411 / 73-15</strain>
    </source>
</reference>
<evidence type="ECO:0000259" key="5">
    <source>
        <dbReference type="Pfam" id="PF13193"/>
    </source>
</evidence>
<dbReference type="EMBL" id="ADBL01001653">
    <property type="status" value="NOT_ANNOTATED_CDS"/>
    <property type="molecule type" value="Genomic_DNA"/>
</dbReference>
<organism evidence="7 8">
    <name type="scientific">Magnaporthiopsis poae (strain ATCC 64411 / 73-15)</name>
    <name type="common">Kentucky bluegrass fungus</name>
    <name type="synonym">Magnaporthe poae</name>
    <dbReference type="NCBI Taxonomy" id="644358"/>
    <lineage>
        <taxon>Eukaryota</taxon>
        <taxon>Fungi</taxon>
        <taxon>Dikarya</taxon>
        <taxon>Ascomycota</taxon>
        <taxon>Pezizomycotina</taxon>
        <taxon>Sordariomycetes</taxon>
        <taxon>Sordariomycetidae</taxon>
        <taxon>Magnaporthales</taxon>
        <taxon>Magnaporthaceae</taxon>
        <taxon>Magnaporthiopsis</taxon>
    </lineage>
</organism>
<dbReference type="InterPro" id="IPR025110">
    <property type="entry name" value="AMP-bd_C"/>
</dbReference>
<feature type="domain" description="AMP-binding enzyme C-terminal" evidence="5">
    <location>
        <begin position="2"/>
        <end position="86"/>
    </location>
</feature>
<reference evidence="6" key="1">
    <citation type="submission" date="2010-05" db="EMBL/GenBank/DDBJ databases">
        <title>The Genome Sequence of Magnaporthe poae strain ATCC 64411.</title>
        <authorList>
            <consortium name="The Broad Institute Genome Sequencing Platform"/>
            <consortium name="Broad Institute Genome Sequencing Center for Infectious Disease"/>
            <person name="Ma L.-J."/>
            <person name="Dead R."/>
            <person name="Young S."/>
            <person name="Zeng Q."/>
            <person name="Koehrsen M."/>
            <person name="Alvarado L."/>
            <person name="Berlin A."/>
            <person name="Chapman S.B."/>
            <person name="Chen Z."/>
            <person name="Freedman E."/>
            <person name="Gellesch M."/>
            <person name="Goldberg J."/>
            <person name="Griggs A."/>
            <person name="Gujja S."/>
            <person name="Heilman E.R."/>
            <person name="Heiman D."/>
            <person name="Hepburn T."/>
            <person name="Howarth C."/>
            <person name="Jen D."/>
            <person name="Larson L."/>
            <person name="Mehta T."/>
            <person name="Neiman D."/>
            <person name="Pearson M."/>
            <person name="Roberts A."/>
            <person name="Saif S."/>
            <person name="Shea T."/>
            <person name="Shenoy N."/>
            <person name="Sisk P."/>
            <person name="Stolte C."/>
            <person name="Sykes S."/>
            <person name="Walk T."/>
            <person name="White J."/>
            <person name="Yandava C."/>
            <person name="Haas B."/>
            <person name="Nusbaum C."/>
            <person name="Birren B."/>
        </authorList>
    </citation>
    <scope>NUCLEOTIDE SEQUENCE</scope>
    <source>
        <strain evidence="6">ATCC 64411</strain>
    </source>
</reference>
<dbReference type="Proteomes" id="UP000011715">
    <property type="component" value="Unassembled WGS sequence"/>
</dbReference>
<dbReference type="OrthoDB" id="165382at2759"/>
<proteinExistence type="inferred from homology"/>
<name>A0A0C4E387_MAGP6</name>
<evidence type="ECO:0000256" key="3">
    <source>
        <dbReference type="ARBA" id="ARBA00022832"/>
    </source>
</evidence>
<dbReference type="AlphaFoldDB" id="A0A0C4E387"/>
<gene>
    <name evidence="6" type="ORF">MAPG_06879</name>
</gene>
<evidence type="ECO:0000256" key="2">
    <source>
        <dbReference type="ARBA" id="ARBA00022598"/>
    </source>
</evidence>
<dbReference type="GO" id="GO:0016874">
    <property type="term" value="F:ligase activity"/>
    <property type="evidence" value="ECO:0007669"/>
    <property type="project" value="UniProtKB-KW"/>
</dbReference>
<accession>A0A0C4E387</accession>
<dbReference type="PANTHER" id="PTHR43859">
    <property type="entry name" value="ACYL-ACTIVATING ENZYME"/>
    <property type="match status" value="1"/>
</dbReference>
<keyword evidence="4" id="KW-0443">Lipid metabolism</keyword>
<evidence type="ECO:0000313" key="8">
    <source>
        <dbReference type="Proteomes" id="UP000011715"/>
    </source>
</evidence>
<evidence type="ECO:0000256" key="1">
    <source>
        <dbReference type="ARBA" id="ARBA00006432"/>
    </source>
</evidence>
<dbReference type="SUPFAM" id="SSF56801">
    <property type="entry name" value="Acetyl-CoA synthetase-like"/>
    <property type="match status" value="1"/>
</dbReference>
<dbReference type="Pfam" id="PF13193">
    <property type="entry name" value="AMP-binding_C"/>
    <property type="match status" value="1"/>
</dbReference>
<dbReference type="InterPro" id="IPR045851">
    <property type="entry name" value="AMP-bd_C_sf"/>
</dbReference>
<dbReference type="OMA" id="AKERDMW"/>
<evidence type="ECO:0000256" key="4">
    <source>
        <dbReference type="ARBA" id="ARBA00023098"/>
    </source>
</evidence>
<reference evidence="8" key="2">
    <citation type="submission" date="2010-05" db="EMBL/GenBank/DDBJ databases">
        <title>The genome sequence of Magnaporthe poae strain ATCC 64411.</title>
        <authorList>
            <person name="Ma L.-J."/>
            <person name="Dead R."/>
            <person name="Young S."/>
            <person name="Zeng Q."/>
            <person name="Koehrsen M."/>
            <person name="Alvarado L."/>
            <person name="Berlin A."/>
            <person name="Chapman S.B."/>
            <person name="Chen Z."/>
            <person name="Freedman E."/>
            <person name="Gellesch M."/>
            <person name="Goldberg J."/>
            <person name="Griggs A."/>
            <person name="Gujja S."/>
            <person name="Heilman E.R."/>
            <person name="Heiman D."/>
            <person name="Hepburn T."/>
            <person name="Howarth C."/>
            <person name="Jen D."/>
            <person name="Larson L."/>
            <person name="Mehta T."/>
            <person name="Neiman D."/>
            <person name="Pearson M."/>
            <person name="Roberts A."/>
            <person name="Saif S."/>
            <person name="Shea T."/>
            <person name="Shenoy N."/>
            <person name="Sisk P."/>
            <person name="Stolte C."/>
            <person name="Sykes S."/>
            <person name="Walk T."/>
            <person name="White J."/>
            <person name="Yandava C."/>
            <person name="Haas B."/>
            <person name="Nusbaum C."/>
            <person name="Birren B."/>
        </authorList>
    </citation>
    <scope>NUCLEOTIDE SEQUENCE [LARGE SCALE GENOMIC DNA]</scope>
    <source>
        <strain evidence="8">ATCC 64411 / 73-15</strain>
    </source>
</reference>
<keyword evidence="3" id="KW-0276">Fatty acid metabolism</keyword>
<comment type="similarity">
    <text evidence="1">Belongs to the ATP-dependent AMP-binding enzyme family.</text>
</comment>
<reference evidence="7" key="5">
    <citation type="submission" date="2015-06" db="UniProtKB">
        <authorList>
            <consortium name="EnsemblFungi"/>
        </authorList>
    </citation>
    <scope>IDENTIFICATION</scope>
    <source>
        <strain evidence="7">ATCC 64411</strain>
    </source>
</reference>
<evidence type="ECO:0000313" key="7">
    <source>
        <dbReference type="EnsemblFungi" id="MAPG_06879T0"/>
    </source>
</evidence>
<dbReference type="eggNOG" id="KOG1176">
    <property type="taxonomic scope" value="Eukaryota"/>
</dbReference>
<sequence>MLVQHPDVLEAGVVAVPDSRWGERPKAYVTVKAARRATATDGTTPPPPLRPEDLIEWARHQSAISKFMVPREVEVVDELPKTSTGKIRKNVLREWARQGRRADEQS</sequence>